<evidence type="ECO:0008006" key="3">
    <source>
        <dbReference type="Google" id="ProtNLM"/>
    </source>
</evidence>
<keyword evidence="2" id="KW-1185">Reference proteome</keyword>
<accession>A0A495SAS6</accession>
<comment type="caution">
    <text evidence="1">The sequence shown here is derived from an EMBL/GenBank/DDBJ whole genome shotgun (WGS) entry which is preliminary data.</text>
</comment>
<dbReference type="RefSeq" id="WP_121461157.1">
    <property type="nucleotide sequence ID" value="NZ_RBXB01000002.1"/>
</dbReference>
<gene>
    <name evidence="1" type="ORF">BCF58_1474</name>
</gene>
<organism evidence="1 2">
    <name type="scientific">Chryseobacterium defluvii</name>
    <dbReference type="NCBI Taxonomy" id="160396"/>
    <lineage>
        <taxon>Bacteria</taxon>
        <taxon>Pseudomonadati</taxon>
        <taxon>Bacteroidota</taxon>
        <taxon>Flavobacteriia</taxon>
        <taxon>Flavobacteriales</taxon>
        <taxon>Weeksellaceae</taxon>
        <taxon>Chryseobacterium group</taxon>
        <taxon>Chryseobacterium</taxon>
    </lineage>
</organism>
<evidence type="ECO:0000313" key="1">
    <source>
        <dbReference type="EMBL" id="RKS97352.1"/>
    </source>
</evidence>
<reference evidence="1 2" key="1">
    <citation type="submission" date="2018-10" db="EMBL/GenBank/DDBJ databases">
        <title>Genomic Encyclopedia of Archaeal and Bacterial Type Strains, Phase II (KMG-II): from individual species to whole genera.</title>
        <authorList>
            <person name="Goeker M."/>
        </authorList>
    </citation>
    <scope>NUCLEOTIDE SEQUENCE [LARGE SCALE GENOMIC DNA]</scope>
    <source>
        <strain evidence="1 2">DSM 14219</strain>
    </source>
</reference>
<dbReference type="Proteomes" id="UP000272428">
    <property type="component" value="Unassembled WGS sequence"/>
</dbReference>
<dbReference type="EMBL" id="RBXB01000002">
    <property type="protein sequence ID" value="RKS97352.1"/>
    <property type="molecule type" value="Genomic_DNA"/>
</dbReference>
<name>A0A495SAS6_9FLAO</name>
<sequence length="262" mass="30679">MSNPYIENADRWLSIAEVDYLTLFVKAWIPFNAWYRNSYPLLKTDKAAIDEIKSNPNVFRDKIISIINSAETENIIIKGYISDLHRILENNYIPNSLNRVSFHKLVLERNPIQVKIEVKYSWTYKVELIYTGFSNYNISVIITDGNGSTKYTYSQNKYDVDDLERNINTTSLTSKQKEYLKKIYLEINPKKEISLITDKREYISISGTKFINDDLKISKGVIEILYKLRCILFHGELNPTKENQAAYKPAFYILKFLIQSLR</sequence>
<protein>
    <recommendedName>
        <fullName evidence="3">Apea-like HEPN domain-containing protein</fullName>
    </recommendedName>
</protein>
<dbReference type="OrthoDB" id="7058208at2"/>
<proteinExistence type="predicted"/>
<dbReference type="AlphaFoldDB" id="A0A495SAS6"/>
<evidence type="ECO:0000313" key="2">
    <source>
        <dbReference type="Proteomes" id="UP000272428"/>
    </source>
</evidence>